<sequence length="846" mass="92725">MALQAINSNVSRLTQRITENFKESTRDIPLFQGNAKSSAAYFEYNHDKLKDISWLLEGGGDKPGTGATGISAVTSRMSGDAARLEGMKRLIAMISKGRDMSGFFAQVVKQVASPSIEIRKLRINKYRSPASFDQYFPKRLIGSVAIDTFNVFASFNVDKAARILMMGLKKLAVDRNPWVRKTVALGLPKVYDMDASTQPLLLPILATLLQSPSPITLGASLTAFQAICPDNLSFLHVHYRRICRLLVDADEWGQAIALDILIRYARTMLENPESSASAQSSKVEKSNGREKPSSGKAKDTAEHQDEDADELDPDIELLLHCATPLFQSRNSAVVLGTVRLFYLVAPASHEEVGQAKLVRPLIRLMNGLGSAEVKAVAAEVCRQVAEERPWLLSAVYTSFLLHSTDSIRVKRTKIRILNALLTAENADMLLREFQVGAKSQIQLGYADADISAHLQDYIRFPEVDVSEDAIKAVGHCARKQISTRKLALGILINLLNSSRGHAVVVLKSLVQPDTSPESVSESIKLVAKLVRQLPEITNGSARSCVYWLAGQYAEADRGDSQIEAGDTFQGLQPWAPDTLRIGAKEFTREPSLAKSQILTLAAKLLVICPTARPIHALATYIFNLARYDEDWDVRDRSRFLRGLLRSIFQTPTGDGSDDNGLVDGEEGDAGGVVLRREQIRMVLLAAKETVMNEAGGGKWTELLLAGKPLQGYEALSDWTDDPTDASLRDVEEESPIRPMVTSSHQPFQQISTFQGIATPVLASIGSSPASTGAQKRIPAAHAKSRFKNLDDFLNESESEEESGESEEERVLEQAEVDSEGESSEESEVTSEEESAEEDNTLIAGGR</sequence>
<reference evidence="1" key="1">
    <citation type="submission" date="2023-04" db="EMBL/GenBank/DDBJ databases">
        <title>Draft Genome sequencing of Naganishia species isolated from polar environments using Oxford Nanopore Technology.</title>
        <authorList>
            <person name="Leo P."/>
            <person name="Venkateswaran K."/>
        </authorList>
    </citation>
    <scope>NUCLEOTIDE SEQUENCE</scope>
    <source>
        <strain evidence="1">MNA-CCFEE 5425</strain>
    </source>
</reference>
<name>A0ACC2WVZ5_9TREE</name>
<evidence type="ECO:0000313" key="2">
    <source>
        <dbReference type="Proteomes" id="UP001243375"/>
    </source>
</evidence>
<dbReference type="EMBL" id="JASBWU010000017">
    <property type="protein sequence ID" value="KAJ9115001.1"/>
    <property type="molecule type" value="Genomic_DNA"/>
</dbReference>
<gene>
    <name evidence="1" type="ORF">QFC22_005329</name>
</gene>
<accession>A0ACC2WVZ5</accession>
<organism evidence="1 2">
    <name type="scientific">Naganishia vaughanmartiniae</name>
    <dbReference type="NCBI Taxonomy" id="1424756"/>
    <lineage>
        <taxon>Eukaryota</taxon>
        <taxon>Fungi</taxon>
        <taxon>Dikarya</taxon>
        <taxon>Basidiomycota</taxon>
        <taxon>Agaricomycotina</taxon>
        <taxon>Tremellomycetes</taxon>
        <taxon>Filobasidiales</taxon>
        <taxon>Filobasidiaceae</taxon>
        <taxon>Naganishia</taxon>
    </lineage>
</organism>
<keyword evidence="2" id="KW-1185">Reference proteome</keyword>
<comment type="caution">
    <text evidence="1">The sequence shown here is derived from an EMBL/GenBank/DDBJ whole genome shotgun (WGS) entry which is preliminary data.</text>
</comment>
<evidence type="ECO:0000313" key="1">
    <source>
        <dbReference type="EMBL" id="KAJ9115001.1"/>
    </source>
</evidence>
<proteinExistence type="predicted"/>
<dbReference type="Proteomes" id="UP001243375">
    <property type="component" value="Unassembled WGS sequence"/>
</dbReference>
<protein>
    <submittedName>
        <fullName evidence="1">Uncharacterized protein</fullName>
    </submittedName>
</protein>